<keyword evidence="3" id="KW-1185">Reference proteome</keyword>
<accession>A0ABQ2Z6J9</accession>
<name>A0ABQ2Z6J9_9GAMM</name>
<dbReference type="InterPro" id="IPR007345">
    <property type="entry name" value="Polysacch_pyruvyl_Trfase"/>
</dbReference>
<protein>
    <recommendedName>
        <fullName evidence="1">Polysaccharide pyruvyl transferase domain-containing protein</fullName>
    </recommendedName>
</protein>
<reference evidence="3" key="1">
    <citation type="journal article" date="2019" name="Int. J. Syst. Evol. Microbiol.">
        <title>The Global Catalogue of Microorganisms (GCM) 10K type strain sequencing project: providing services to taxonomists for standard genome sequencing and annotation.</title>
        <authorList>
            <consortium name="The Broad Institute Genomics Platform"/>
            <consortium name="The Broad Institute Genome Sequencing Center for Infectious Disease"/>
            <person name="Wu L."/>
            <person name="Ma J."/>
        </authorList>
    </citation>
    <scope>NUCLEOTIDE SEQUENCE [LARGE SCALE GENOMIC DNA]</scope>
    <source>
        <strain evidence="3">KCTC 22228</strain>
    </source>
</reference>
<evidence type="ECO:0000259" key="1">
    <source>
        <dbReference type="Pfam" id="PF04230"/>
    </source>
</evidence>
<gene>
    <name evidence="2" type="ORF">GCM10007160_37760</name>
</gene>
<feature type="domain" description="Polysaccharide pyruvyl transferase" evidence="1">
    <location>
        <begin position="153"/>
        <end position="218"/>
    </location>
</feature>
<dbReference type="RefSeq" id="WP_189472002.1">
    <property type="nucleotide sequence ID" value="NZ_BMXS01000026.1"/>
</dbReference>
<sequence>MIEIFSVLQCVRKISNGLIRVTDDFKNYLIHPKIVPVVFFDGQKNVGDQLNAYLIRKMFGKKIYKAKTNKLPHVRFVGSVLGSASWQSYIYGGGSIDGKKPLHKIDKKKIYALRGKKTLKLVREHCQDDSFDVPLGDPGLILPLYYSINVKKEKKVGLVPHFVDKNNAIIQWFRGDSRVLIIDVGSEVEDFVDKLLSCDFVLSSSLHGLILSDAYAIPNKRLIFSSKVLGGDFKFEDYYSVTSSPEEKGLTIYNEEDLEKVIDSLQSICSVKKYVGDIRALHDTFKSIGSRHG</sequence>
<dbReference type="Pfam" id="PF04230">
    <property type="entry name" value="PS_pyruv_trans"/>
    <property type="match status" value="1"/>
</dbReference>
<dbReference type="Proteomes" id="UP000653056">
    <property type="component" value="Unassembled WGS sequence"/>
</dbReference>
<comment type="caution">
    <text evidence="2">The sequence shown here is derived from an EMBL/GenBank/DDBJ whole genome shotgun (WGS) entry which is preliminary data.</text>
</comment>
<dbReference type="EMBL" id="BMXS01000026">
    <property type="protein sequence ID" value="GGY06641.1"/>
    <property type="molecule type" value="Genomic_DNA"/>
</dbReference>
<organism evidence="2 3">
    <name type="scientific">Litchfieldella qijiaojingensis</name>
    <dbReference type="NCBI Taxonomy" id="980347"/>
    <lineage>
        <taxon>Bacteria</taxon>
        <taxon>Pseudomonadati</taxon>
        <taxon>Pseudomonadota</taxon>
        <taxon>Gammaproteobacteria</taxon>
        <taxon>Oceanospirillales</taxon>
        <taxon>Halomonadaceae</taxon>
        <taxon>Litchfieldella</taxon>
    </lineage>
</organism>
<evidence type="ECO:0000313" key="2">
    <source>
        <dbReference type="EMBL" id="GGY06641.1"/>
    </source>
</evidence>
<evidence type="ECO:0000313" key="3">
    <source>
        <dbReference type="Proteomes" id="UP000653056"/>
    </source>
</evidence>
<proteinExistence type="predicted"/>